<evidence type="ECO:0000259" key="4">
    <source>
        <dbReference type="PROSITE" id="PS00036"/>
    </source>
</evidence>
<evidence type="ECO:0000256" key="3">
    <source>
        <dbReference type="SAM" id="MobiDB-lite"/>
    </source>
</evidence>
<dbReference type="OrthoDB" id="5374328at2759"/>
<feature type="compositionally biased region" description="Polar residues" evidence="3">
    <location>
        <begin position="54"/>
        <end position="71"/>
    </location>
</feature>
<sequence>MPSADSTAQQNFTYESQRTGREQSSLVNPQNHADAPGYTKLGPPKNLLKPLQPSANYNPVPTLPSLTTENSLDPDIESSGQAVSGHKWEVKPRPRPGRKLATDAPDTKRKQQNREAQRAFRERRAQRVTELEDELKKLKRHHQENIKLIWQNSEEEKKAFTNKWTNEFGSALEVSKESAADELRRKDDDVHQLRDELLRKDSEIQYWKEKAQKAMGMETQITPPPYGPSMGHPFSNSSPSVYPNMNSMGSIQPPSYPRGSFSDNVYGSSNFRSNFSDTFNFRPSLPDPRTGEHVFRASGVAPNQGFGGSTSAGTSESCVNCTGDNCPCVDEFVDDSSSNVVRHPSAANPPISPTDSRIFPAAGSSVDFSGREIDFTGAASGQANEERCEPGECANCKANPDQKRFCQTLNLTAKRADEPSEMTDKDSVLDRMLPPASRSSTGTGRMSCDETYNYLFPNRNFSMDSQYSDFMKDLLAAPSSRKDSGVPGAPQRTALDVECASVLDYMRSSGSVSAPNQLQHPTNSQKTYRRGLQREPGQQDLHDGGEDDT</sequence>
<keyword evidence="6" id="KW-1185">Reference proteome</keyword>
<dbReference type="InterPro" id="IPR046347">
    <property type="entry name" value="bZIP_sf"/>
</dbReference>
<feature type="compositionally biased region" description="Low complexity" evidence="3">
    <location>
        <begin position="40"/>
        <end position="53"/>
    </location>
</feature>
<evidence type="ECO:0000313" key="6">
    <source>
        <dbReference type="Proteomes" id="UP000800092"/>
    </source>
</evidence>
<evidence type="ECO:0000256" key="2">
    <source>
        <dbReference type="ARBA" id="ARBA00023242"/>
    </source>
</evidence>
<dbReference type="GO" id="GO:0001228">
    <property type="term" value="F:DNA-binding transcription activator activity, RNA polymerase II-specific"/>
    <property type="evidence" value="ECO:0007669"/>
    <property type="project" value="TreeGrafter"/>
</dbReference>
<feature type="region of interest" description="Disordered" evidence="3">
    <location>
        <begin position="417"/>
        <end position="445"/>
    </location>
</feature>
<accession>A0A6A6H2V1</accession>
<evidence type="ECO:0000313" key="5">
    <source>
        <dbReference type="EMBL" id="KAF2232416.1"/>
    </source>
</evidence>
<gene>
    <name evidence="5" type="ORF">EV356DRAFT_534705</name>
</gene>
<comment type="subcellular location">
    <subcellularLocation>
        <location evidence="1">Nucleus</location>
    </subcellularLocation>
</comment>
<feature type="compositionally biased region" description="Basic and acidic residues" evidence="3">
    <location>
        <begin position="540"/>
        <end position="549"/>
    </location>
</feature>
<dbReference type="PROSITE" id="PS00036">
    <property type="entry name" value="BZIP_BASIC"/>
    <property type="match status" value="1"/>
</dbReference>
<dbReference type="AlphaFoldDB" id="A0A6A6H2V1"/>
<dbReference type="PANTHER" id="PTHR40621:SF7">
    <property type="entry name" value="BZIP DOMAIN-CONTAINING PROTEIN"/>
    <property type="match status" value="1"/>
</dbReference>
<dbReference type="Gene3D" id="1.20.5.170">
    <property type="match status" value="1"/>
</dbReference>
<feature type="compositionally biased region" description="Basic and acidic residues" evidence="3">
    <location>
        <begin position="417"/>
        <end position="429"/>
    </location>
</feature>
<name>A0A6A6H2V1_VIRVR</name>
<dbReference type="GO" id="GO:0090575">
    <property type="term" value="C:RNA polymerase II transcription regulator complex"/>
    <property type="evidence" value="ECO:0007669"/>
    <property type="project" value="TreeGrafter"/>
</dbReference>
<dbReference type="GO" id="GO:0000976">
    <property type="term" value="F:transcription cis-regulatory region binding"/>
    <property type="evidence" value="ECO:0007669"/>
    <property type="project" value="InterPro"/>
</dbReference>
<dbReference type="SMART" id="SM00338">
    <property type="entry name" value="BRLZ"/>
    <property type="match status" value="1"/>
</dbReference>
<feature type="compositionally biased region" description="Polar residues" evidence="3">
    <location>
        <begin position="508"/>
        <end position="526"/>
    </location>
</feature>
<organism evidence="5 6">
    <name type="scientific">Viridothelium virens</name>
    <name type="common">Speckled blister lichen</name>
    <name type="synonym">Trypethelium virens</name>
    <dbReference type="NCBI Taxonomy" id="1048519"/>
    <lineage>
        <taxon>Eukaryota</taxon>
        <taxon>Fungi</taxon>
        <taxon>Dikarya</taxon>
        <taxon>Ascomycota</taxon>
        <taxon>Pezizomycotina</taxon>
        <taxon>Dothideomycetes</taxon>
        <taxon>Dothideomycetes incertae sedis</taxon>
        <taxon>Trypetheliales</taxon>
        <taxon>Trypetheliaceae</taxon>
        <taxon>Viridothelium</taxon>
    </lineage>
</organism>
<dbReference type="EMBL" id="ML991816">
    <property type="protein sequence ID" value="KAF2232416.1"/>
    <property type="molecule type" value="Genomic_DNA"/>
</dbReference>
<dbReference type="InterPro" id="IPR004827">
    <property type="entry name" value="bZIP"/>
</dbReference>
<proteinExistence type="predicted"/>
<feature type="domain" description="BZIP" evidence="4">
    <location>
        <begin position="108"/>
        <end position="123"/>
    </location>
</feature>
<keyword evidence="2" id="KW-0539">Nucleus</keyword>
<dbReference type="SUPFAM" id="SSF57959">
    <property type="entry name" value="Leucine zipper domain"/>
    <property type="match status" value="1"/>
</dbReference>
<dbReference type="InterPro" id="IPR050936">
    <property type="entry name" value="AP-1-like"/>
</dbReference>
<dbReference type="Proteomes" id="UP000800092">
    <property type="component" value="Unassembled WGS sequence"/>
</dbReference>
<dbReference type="Pfam" id="PF00170">
    <property type="entry name" value="bZIP_1"/>
    <property type="match status" value="1"/>
</dbReference>
<reference evidence="5" key="1">
    <citation type="journal article" date="2020" name="Stud. Mycol.">
        <title>101 Dothideomycetes genomes: a test case for predicting lifestyles and emergence of pathogens.</title>
        <authorList>
            <person name="Haridas S."/>
            <person name="Albert R."/>
            <person name="Binder M."/>
            <person name="Bloem J."/>
            <person name="Labutti K."/>
            <person name="Salamov A."/>
            <person name="Andreopoulos B."/>
            <person name="Baker S."/>
            <person name="Barry K."/>
            <person name="Bills G."/>
            <person name="Bluhm B."/>
            <person name="Cannon C."/>
            <person name="Castanera R."/>
            <person name="Culley D."/>
            <person name="Daum C."/>
            <person name="Ezra D."/>
            <person name="Gonzalez J."/>
            <person name="Henrissat B."/>
            <person name="Kuo A."/>
            <person name="Liang C."/>
            <person name="Lipzen A."/>
            <person name="Lutzoni F."/>
            <person name="Magnuson J."/>
            <person name="Mondo S."/>
            <person name="Nolan M."/>
            <person name="Ohm R."/>
            <person name="Pangilinan J."/>
            <person name="Park H.-J."/>
            <person name="Ramirez L."/>
            <person name="Alfaro M."/>
            <person name="Sun H."/>
            <person name="Tritt A."/>
            <person name="Yoshinaga Y."/>
            <person name="Zwiers L.-H."/>
            <person name="Turgeon B."/>
            <person name="Goodwin S."/>
            <person name="Spatafora J."/>
            <person name="Crous P."/>
            <person name="Grigoriev I."/>
        </authorList>
    </citation>
    <scope>NUCLEOTIDE SEQUENCE</scope>
    <source>
        <strain evidence="5">Tuck. ex Michener</strain>
    </source>
</reference>
<protein>
    <recommendedName>
        <fullName evidence="4">BZIP domain-containing protein</fullName>
    </recommendedName>
</protein>
<feature type="region of interest" description="Disordered" evidence="3">
    <location>
        <begin position="508"/>
        <end position="549"/>
    </location>
</feature>
<dbReference type="CDD" id="cd14688">
    <property type="entry name" value="bZIP_YAP"/>
    <property type="match status" value="1"/>
</dbReference>
<feature type="compositionally biased region" description="Polar residues" evidence="3">
    <location>
        <begin position="1"/>
        <end position="31"/>
    </location>
</feature>
<evidence type="ECO:0000256" key="1">
    <source>
        <dbReference type="ARBA" id="ARBA00004123"/>
    </source>
</evidence>
<feature type="compositionally biased region" description="Basic and acidic residues" evidence="3">
    <location>
        <begin position="105"/>
        <end position="125"/>
    </location>
</feature>
<dbReference type="PANTHER" id="PTHR40621">
    <property type="entry name" value="TRANSCRIPTION FACTOR KAPC-RELATED"/>
    <property type="match status" value="1"/>
</dbReference>
<feature type="region of interest" description="Disordered" evidence="3">
    <location>
        <begin position="1"/>
        <end position="125"/>
    </location>
</feature>